<comment type="caution">
    <text evidence="2">The sequence shown here is derived from an EMBL/GenBank/DDBJ whole genome shotgun (WGS) entry which is preliminary data.</text>
</comment>
<feature type="region of interest" description="Disordered" evidence="1">
    <location>
        <begin position="1"/>
        <end position="119"/>
    </location>
</feature>
<feature type="compositionally biased region" description="Basic residues" evidence="1">
    <location>
        <begin position="52"/>
        <end position="61"/>
    </location>
</feature>
<dbReference type="AlphaFoldDB" id="A0A9J6A8D9"/>
<evidence type="ECO:0000313" key="2">
    <source>
        <dbReference type="EMBL" id="KAG5620769.1"/>
    </source>
</evidence>
<evidence type="ECO:0000313" key="3">
    <source>
        <dbReference type="Proteomes" id="UP000824120"/>
    </source>
</evidence>
<dbReference type="Proteomes" id="UP000824120">
    <property type="component" value="Chromosome 2"/>
</dbReference>
<protein>
    <submittedName>
        <fullName evidence="2">Uncharacterized protein</fullName>
    </submittedName>
</protein>
<proteinExistence type="predicted"/>
<dbReference type="OrthoDB" id="1837276at2759"/>
<feature type="compositionally biased region" description="Basic residues" evidence="1">
    <location>
        <begin position="102"/>
        <end position="119"/>
    </location>
</feature>
<reference evidence="2 3" key="1">
    <citation type="submission" date="2020-09" db="EMBL/GenBank/DDBJ databases">
        <title>De no assembly of potato wild relative species, Solanum commersonii.</title>
        <authorList>
            <person name="Cho K."/>
        </authorList>
    </citation>
    <scope>NUCLEOTIDE SEQUENCE [LARGE SCALE GENOMIC DNA]</scope>
    <source>
        <strain evidence="2">LZ3.2</strain>
        <tissue evidence="2">Leaf</tissue>
    </source>
</reference>
<organism evidence="2 3">
    <name type="scientific">Solanum commersonii</name>
    <name type="common">Commerson's wild potato</name>
    <name type="synonym">Commerson's nightshade</name>
    <dbReference type="NCBI Taxonomy" id="4109"/>
    <lineage>
        <taxon>Eukaryota</taxon>
        <taxon>Viridiplantae</taxon>
        <taxon>Streptophyta</taxon>
        <taxon>Embryophyta</taxon>
        <taxon>Tracheophyta</taxon>
        <taxon>Spermatophyta</taxon>
        <taxon>Magnoliopsida</taxon>
        <taxon>eudicotyledons</taxon>
        <taxon>Gunneridae</taxon>
        <taxon>Pentapetalae</taxon>
        <taxon>asterids</taxon>
        <taxon>lamiids</taxon>
        <taxon>Solanales</taxon>
        <taxon>Solanaceae</taxon>
        <taxon>Solanoideae</taxon>
        <taxon>Solaneae</taxon>
        <taxon>Solanum</taxon>
    </lineage>
</organism>
<evidence type="ECO:0000256" key="1">
    <source>
        <dbReference type="SAM" id="MobiDB-lite"/>
    </source>
</evidence>
<accession>A0A9J6A8D9</accession>
<gene>
    <name evidence="2" type="ORF">H5410_005987</name>
</gene>
<feature type="region of interest" description="Disordered" evidence="1">
    <location>
        <begin position="131"/>
        <end position="151"/>
    </location>
</feature>
<feature type="compositionally biased region" description="Basic and acidic residues" evidence="1">
    <location>
        <begin position="141"/>
        <end position="151"/>
    </location>
</feature>
<dbReference type="EMBL" id="JACXVP010000002">
    <property type="protein sequence ID" value="KAG5620769.1"/>
    <property type="molecule type" value="Genomic_DNA"/>
</dbReference>
<feature type="compositionally biased region" description="Polar residues" evidence="1">
    <location>
        <begin position="1"/>
        <end position="24"/>
    </location>
</feature>
<keyword evidence="3" id="KW-1185">Reference proteome</keyword>
<sequence>MSNSVSTSQTLISQEVENPSSFNFSIPLPDKTPSTPVCGVGETSAIAASRVQTKRARKRRRESIEPKKPTSTPYPIRSSDTESEDVVAYVTKKRKESEKEKVKSKRSQKSSKKSQWKGRKLEHKWLKKIKPVKGPGPRVKKQSEEKEMTKEEQITAMENQKVLNGRVFDPDILTKFGMSNLLYVFSIQGWNHLFEPPVPYLHKSEVREFFYKMELLESGGIATNVSNVETCLEEEILGIILGVPVEGIRTIEGALPST</sequence>
<name>A0A9J6A8D9_SOLCO</name>